<name>A0A0G4EMY2_VITBC</name>
<evidence type="ECO:0000313" key="2">
    <source>
        <dbReference type="EMBL" id="CEL98174.1"/>
    </source>
</evidence>
<evidence type="ECO:0000313" key="3">
    <source>
        <dbReference type="Proteomes" id="UP000041254"/>
    </source>
</evidence>
<accession>A0A0G4EMY2</accession>
<dbReference type="AlphaFoldDB" id="A0A0G4EMY2"/>
<dbReference type="Proteomes" id="UP000041254">
    <property type="component" value="Unassembled WGS sequence"/>
</dbReference>
<dbReference type="OrthoDB" id="27483at2759"/>
<protein>
    <submittedName>
        <fullName evidence="2">Uncharacterized protein</fullName>
    </submittedName>
</protein>
<gene>
    <name evidence="2" type="ORF">Vbra_5153</name>
</gene>
<sequence length="252" mass="28251">MVAGALLLMLVLLPFILPSASGFVLPSPSQRLRAPAAQKVTRLSQEQQREAYDWALTHIEDIVSLPFFIEGTIDSAVPVIRGKTGDWALDLSENPEEDLKAAYASATQSPVGLLGEEPADRVDFEHRKSREFAASDLQIEGTMAGCTYLQYYTPWKYQKDQCQYSTNDTWTAVIEEICQEAADRNSPGSEVKAELYKALAIALEYEYTPSSIGMEYLKGRDRLLYDILAEHFNISLEIIHQNWRALPDVDGQ</sequence>
<evidence type="ECO:0000256" key="1">
    <source>
        <dbReference type="SAM" id="SignalP"/>
    </source>
</evidence>
<dbReference type="PhylomeDB" id="A0A0G4EMY2"/>
<organism evidence="2 3">
    <name type="scientific">Vitrella brassicaformis (strain CCMP3155)</name>
    <dbReference type="NCBI Taxonomy" id="1169540"/>
    <lineage>
        <taxon>Eukaryota</taxon>
        <taxon>Sar</taxon>
        <taxon>Alveolata</taxon>
        <taxon>Colpodellida</taxon>
        <taxon>Vitrellaceae</taxon>
        <taxon>Vitrella</taxon>
    </lineage>
</organism>
<dbReference type="EMBL" id="CDMY01000264">
    <property type="protein sequence ID" value="CEL98174.1"/>
    <property type="molecule type" value="Genomic_DNA"/>
</dbReference>
<dbReference type="InParanoid" id="A0A0G4EMY2"/>
<keyword evidence="1" id="KW-0732">Signal</keyword>
<feature type="signal peptide" evidence="1">
    <location>
        <begin position="1"/>
        <end position="22"/>
    </location>
</feature>
<feature type="chain" id="PRO_5005188029" evidence="1">
    <location>
        <begin position="23"/>
        <end position="252"/>
    </location>
</feature>
<reference evidence="2 3" key="1">
    <citation type="submission" date="2014-11" db="EMBL/GenBank/DDBJ databases">
        <authorList>
            <person name="Zhu J."/>
            <person name="Qi W."/>
            <person name="Song R."/>
        </authorList>
    </citation>
    <scope>NUCLEOTIDE SEQUENCE [LARGE SCALE GENOMIC DNA]</scope>
</reference>
<dbReference type="VEuPathDB" id="CryptoDB:Vbra_5153"/>
<proteinExistence type="predicted"/>
<keyword evidence="3" id="KW-1185">Reference proteome</keyword>